<dbReference type="AlphaFoldDB" id="A0AAV8SXI3"/>
<keyword evidence="2" id="KW-0812">Transmembrane</keyword>
<feature type="region of interest" description="Disordered" evidence="1">
    <location>
        <begin position="335"/>
        <end position="360"/>
    </location>
</feature>
<dbReference type="PANTHER" id="PTHR31197">
    <property type="entry name" value="OS01G0612600 PROTEIN"/>
    <property type="match status" value="1"/>
</dbReference>
<evidence type="ECO:0000313" key="4">
    <source>
        <dbReference type="Proteomes" id="UP001159364"/>
    </source>
</evidence>
<dbReference type="PANTHER" id="PTHR31197:SF4">
    <property type="entry name" value="OS02G0150900 PROTEIN"/>
    <property type="match status" value="1"/>
</dbReference>
<evidence type="ECO:0000313" key="3">
    <source>
        <dbReference type="EMBL" id="KAJ8758715.1"/>
    </source>
</evidence>
<evidence type="ECO:0000256" key="2">
    <source>
        <dbReference type="SAM" id="Phobius"/>
    </source>
</evidence>
<accession>A0AAV8SXI3</accession>
<name>A0AAV8SXI3_9ROSI</name>
<feature type="region of interest" description="Disordered" evidence="1">
    <location>
        <begin position="293"/>
        <end position="318"/>
    </location>
</feature>
<keyword evidence="4" id="KW-1185">Reference proteome</keyword>
<feature type="compositionally biased region" description="Polar residues" evidence="1">
    <location>
        <begin position="309"/>
        <end position="318"/>
    </location>
</feature>
<feature type="compositionally biased region" description="Basic residues" evidence="1">
    <location>
        <begin position="348"/>
        <end position="360"/>
    </location>
</feature>
<feature type="transmembrane region" description="Helical" evidence="2">
    <location>
        <begin position="6"/>
        <end position="31"/>
    </location>
</feature>
<reference evidence="3 4" key="1">
    <citation type="submission" date="2021-09" db="EMBL/GenBank/DDBJ databases">
        <title>Genomic insights and catalytic innovation underlie evolution of tropane alkaloids biosynthesis.</title>
        <authorList>
            <person name="Wang Y.-J."/>
            <person name="Tian T."/>
            <person name="Huang J.-P."/>
            <person name="Huang S.-X."/>
        </authorList>
    </citation>
    <scope>NUCLEOTIDE SEQUENCE [LARGE SCALE GENOMIC DNA]</scope>
    <source>
        <strain evidence="3">KIB-2018</strain>
        <tissue evidence="3">Leaf</tissue>
    </source>
</reference>
<protein>
    <submittedName>
        <fullName evidence="3">Uncharacterized protein</fullName>
    </submittedName>
</protein>
<proteinExistence type="predicted"/>
<keyword evidence="2" id="KW-0472">Membrane</keyword>
<dbReference type="Pfam" id="PF07800">
    <property type="entry name" value="DUF1644"/>
    <property type="match status" value="1"/>
</dbReference>
<dbReference type="InterPro" id="IPR012866">
    <property type="entry name" value="DUF1644"/>
</dbReference>
<comment type="caution">
    <text evidence="3">The sequence shown here is derived from an EMBL/GenBank/DDBJ whole genome shotgun (WGS) entry which is preliminary data.</text>
</comment>
<gene>
    <name evidence="3" type="ORF">K2173_000436</name>
</gene>
<dbReference type="Proteomes" id="UP001159364">
    <property type="component" value="Linkage Group LG07"/>
</dbReference>
<organism evidence="3 4">
    <name type="scientific">Erythroxylum novogranatense</name>
    <dbReference type="NCBI Taxonomy" id="1862640"/>
    <lineage>
        <taxon>Eukaryota</taxon>
        <taxon>Viridiplantae</taxon>
        <taxon>Streptophyta</taxon>
        <taxon>Embryophyta</taxon>
        <taxon>Tracheophyta</taxon>
        <taxon>Spermatophyta</taxon>
        <taxon>Magnoliopsida</taxon>
        <taxon>eudicotyledons</taxon>
        <taxon>Gunneridae</taxon>
        <taxon>Pentapetalae</taxon>
        <taxon>rosids</taxon>
        <taxon>fabids</taxon>
        <taxon>Malpighiales</taxon>
        <taxon>Erythroxylaceae</taxon>
        <taxon>Erythroxylum</taxon>
    </lineage>
</organism>
<dbReference type="EMBL" id="JAIWQS010000007">
    <property type="protein sequence ID" value="KAJ8758715.1"/>
    <property type="molecule type" value="Genomic_DNA"/>
</dbReference>
<evidence type="ECO:0000256" key="1">
    <source>
        <dbReference type="SAM" id="MobiDB-lite"/>
    </source>
</evidence>
<sequence>MLICSSLALFGFGVGDSSLGILLFSLFITCIPKPRRGICVILLSFKSGSLFMAFEPYYQQQLLAKSFNVGELQLDVNWEDVTCPICLDFPHNGVLLQCSSYNKGCRPFVCDTDHLHSNCLDRFKSASGMPCFSTPGAASTQNTRQTVAEGSCKLACPLCRGEVIGWVVVDRARAHLDEKKRCCEEEQCAFAGNYLELREHAQIEHPHARPSKIDPARQLDWENFQQSSEIIDVLSTIHSEVPRGVVLGDYVIEYGDDETADEFEDFPGDDGNWWTSCILYQVFDNLRNSRNRRRSRVADARRGSRHSSYDNSNSDEGSVTSVDFAEYRLDDTDDEFANVSSRGSSGHRSSRRRRSRFHDN</sequence>
<keyword evidence="2" id="KW-1133">Transmembrane helix</keyword>